<keyword evidence="2" id="KW-1185">Reference proteome</keyword>
<dbReference type="EMBL" id="CM047746">
    <property type="protein sequence ID" value="KAJ0019987.1"/>
    <property type="molecule type" value="Genomic_DNA"/>
</dbReference>
<accession>A0ACC0XPJ0</accession>
<name>A0ACC0XPJ0_9ROSI</name>
<evidence type="ECO:0000313" key="2">
    <source>
        <dbReference type="Proteomes" id="UP001163603"/>
    </source>
</evidence>
<proteinExistence type="predicted"/>
<gene>
    <name evidence="1" type="ORF">Pint_31312</name>
</gene>
<reference evidence="2" key="1">
    <citation type="journal article" date="2023" name="G3 (Bethesda)">
        <title>Genome assembly and association tests identify interacting loci associated with vigor, precocity, and sex in interspecific pistachio rootstocks.</title>
        <authorList>
            <person name="Palmer W."/>
            <person name="Jacygrad E."/>
            <person name="Sagayaradj S."/>
            <person name="Cavanaugh K."/>
            <person name="Han R."/>
            <person name="Bertier L."/>
            <person name="Beede B."/>
            <person name="Kafkas S."/>
            <person name="Golino D."/>
            <person name="Preece J."/>
            <person name="Michelmore R."/>
        </authorList>
    </citation>
    <scope>NUCLEOTIDE SEQUENCE [LARGE SCALE GENOMIC DNA]</scope>
</reference>
<dbReference type="Proteomes" id="UP001163603">
    <property type="component" value="Chromosome 11"/>
</dbReference>
<sequence>MIDDPLTEGLELSSKLVGKTQGMYAWAAQEEFGLSMVMNFAFVEGKYNGSTITIIRRNKVFPNVREVPMVRSSRLLRFARGYVQASTHKHDLAAGDAELEYNIYVLHY</sequence>
<organism evidence="1 2">
    <name type="scientific">Pistacia integerrima</name>
    <dbReference type="NCBI Taxonomy" id="434235"/>
    <lineage>
        <taxon>Eukaryota</taxon>
        <taxon>Viridiplantae</taxon>
        <taxon>Streptophyta</taxon>
        <taxon>Embryophyta</taxon>
        <taxon>Tracheophyta</taxon>
        <taxon>Spermatophyta</taxon>
        <taxon>Magnoliopsida</taxon>
        <taxon>eudicotyledons</taxon>
        <taxon>Gunneridae</taxon>
        <taxon>Pentapetalae</taxon>
        <taxon>rosids</taxon>
        <taxon>malvids</taxon>
        <taxon>Sapindales</taxon>
        <taxon>Anacardiaceae</taxon>
        <taxon>Pistacia</taxon>
    </lineage>
</organism>
<comment type="caution">
    <text evidence="1">The sequence shown here is derived from an EMBL/GenBank/DDBJ whole genome shotgun (WGS) entry which is preliminary data.</text>
</comment>
<protein>
    <submittedName>
        <fullName evidence="1">Uncharacterized protein</fullName>
    </submittedName>
</protein>
<evidence type="ECO:0000313" key="1">
    <source>
        <dbReference type="EMBL" id="KAJ0019987.1"/>
    </source>
</evidence>